<dbReference type="GO" id="GO:0007165">
    <property type="term" value="P:signal transduction"/>
    <property type="evidence" value="ECO:0007669"/>
    <property type="project" value="UniProtKB-KW"/>
</dbReference>
<dbReference type="EMBL" id="FOHW01000030">
    <property type="protein sequence ID" value="SET87999.1"/>
    <property type="molecule type" value="Genomic_DNA"/>
</dbReference>
<evidence type="ECO:0000256" key="11">
    <source>
        <dbReference type="SAM" id="Phobius"/>
    </source>
</evidence>
<gene>
    <name evidence="14" type="ORF">SAMN05216197_13020</name>
</gene>
<evidence type="ECO:0000256" key="6">
    <source>
        <dbReference type="ARBA" id="ARBA00022989"/>
    </source>
</evidence>
<dbReference type="InterPro" id="IPR004089">
    <property type="entry name" value="MCPsignal_dom"/>
</dbReference>
<dbReference type="CDD" id="cd11386">
    <property type="entry name" value="MCP_signal"/>
    <property type="match status" value="1"/>
</dbReference>
<keyword evidence="8 10" id="KW-0807">Transducer</keyword>
<evidence type="ECO:0000256" key="3">
    <source>
        <dbReference type="ARBA" id="ARBA00022481"/>
    </source>
</evidence>
<dbReference type="Pfam" id="PF22673">
    <property type="entry name" value="MCP-like_PDC_1"/>
    <property type="match status" value="1"/>
</dbReference>
<accession>A0A1I0HVC3</accession>
<protein>
    <submittedName>
        <fullName evidence="14">Methyl-accepting chemotaxis sensory transducer with Cache sensor</fullName>
    </submittedName>
</protein>
<dbReference type="AlphaFoldDB" id="A0A1I0HVC3"/>
<dbReference type="GO" id="GO:0005886">
    <property type="term" value="C:plasma membrane"/>
    <property type="evidence" value="ECO:0007669"/>
    <property type="project" value="UniProtKB-SubCell"/>
</dbReference>
<keyword evidence="7 11" id="KW-0472">Membrane</keyword>
<sequence length="713" mass="76754">MFNRFSIQWKITLLAALCLLFIVTLLVGASLYQSRSSARIVQASSTAMLQESAQKRMAARGETQALRIQRYFMDVYQYSEGFTRQVKMLMAQARQHSIDPKSVRADLSSHIHDALQGNPNLLGLYVVFEANGLDGQDEQFLNQPTLGSNEKGRFALYWSQSNDGTLEAEAMKEKLLTDTTVMSNGSAYNFWYTCPVASGKTCVLDPYVDEVDDVKTLMTSIAVPLVVDGKVVGVVGADISLASLQEISNKANAELYDGQGHISIVSPMGLFAAHSGDASLLGKPLSTGFGAQAAELVSLTASGRSQMLRQGALLQVLEPLIPIPGSKPWSVLLEVPEEILTAPARKLEAELDNRRSSDSRMALGMGLLAVIAGLVLMWLNARGVTRPILKVADMLKDIATGEGDLTRRLDYKKDDELGKLVGWFNRFLDKLQPIIADVKLSVLDARSTADQSAAIAKQTSDGMQQQFREVDQVATAFQEMSATAHDVAHNAAQAAEAARSADEATHEGLAVIDTTTTAIELLANKMTVAMGEVEGLSNSSQQIGSVLEVIRSIADQTNLLALNAAIEAARAGDAGRGFAVVADEVRSLAKRTQDSVEEIRQVIEGLQSGTRDVVGTMGTSHEQAQNSVRQVELAVSALKRISAAVGMITDMNLQIASAAEEQSLVAEEINSNVAAIRDVTESISRQAGESAQVSQMLNKLANHQQALMGQFKV</sequence>
<dbReference type="Pfam" id="PF00015">
    <property type="entry name" value="MCPsignal"/>
    <property type="match status" value="1"/>
</dbReference>
<dbReference type="SUPFAM" id="SSF58104">
    <property type="entry name" value="Methyl-accepting chemotaxis protein (MCP) signaling domain"/>
    <property type="match status" value="1"/>
</dbReference>
<feature type="domain" description="HAMP" evidence="13">
    <location>
        <begin position="382"/>
        <end position="436"/>
    </location>
</feature>
<keyword evidence="2" id="KW-1003">Cell membrane</keyword>
<evidence type="ECO:0000259" key="12">
    <source>
        <dbReference type="PROSITE" id="PS50111"/>
    </source>
</evidence>
<dbReference type="PROSITE" id="PS50111">
    <property type="entry name" value="CHEMOTAXIS_TRANSDUC_2"/>
    <property type="match status" value="1"/>
</dbReference>
<evidence type="ECO:0000313" key="14">
    <source>
        <dbReference type="EMBL" id="SET87999.1"/>
    </source>
</evidence>
<dbReference type="PANTHER" id="PTHR32089:SF120">
    <property type="entry name" value="METHYL-ACCEPTING CHEMOTAXIS PROTEIN TLPQ"/>
    <property type="match status" value="1"/>
</dbReference>
<feature type="domain" description="Methyl-accepting transducer" evidence="12">
    <location>
        <begin position="441"/>
        <end position="677"/>
    </location>
</feature>
<evidence type="ECO:0000256" key="5">
    <source>
        <dbReference type="ARBA" id="ARBA00022692"/>
    </source>
</evidence>
<dbReference type="Gene3D" id="3.30.450.20">
    <property type="entry name" value="PAS domain"/>
    <property type="match status" value="1"/>
</dbReference>
<organism evidence="14 15">
    <name type="scientific">Pseudomonas graminis</name>
    <dbReference type="NCBI Taxonomy" id="158627"/>
    <lineage>
        <taxon>Bacteria</taxon>
        <taxon>Pseudomonadati</taxon>
        <taxon>Pseudomonadota</taxon>
        <taxon>Gammaproteobacteria</taxon>
        <taxon>Pseudomonadales</taxon>
        <taxon>Pseudomonadaceae</taxon>
        <taxon>Pseudomonas</taxon>
    </lineage>
</organism>
<feature type="transmembrane region" description="Helical" evidence="11">
    <location>
        <begin position="361"/>
        <end position="381"/>
    </location>
</feature>
<dbReference type="Pfam" id="PF00672">
    <property type="entry name" value="HAMP"/>
    <property type="match status" value="1"/>
</dbReference>
<keyword evidence="6 11" id="KW-1133">Transmembrane helix</keyword>
<dbReference type="FunFam" id="1.10.287.950:FF:000001">
    <property type="entry name" value="Methyl-accepting chemotaxis sensory transducer"/>
    <property type="match status" value="1"/>
</dbReference>
<dbReference type="Gene3D" id="1.10.287.950">
    <property type="entry name" value="Methyl-accepting chemotaxis protein"/>
    <property type="match status" value="1"/>
</dbReference>
<dbReference type="OrthoDB" id="2489132at2"/>
<dbReference type="GO" id="GO:0006935">
    <property type="term" value="P:chemotaxis"/>
    <property type="evidence" value="ECO:0007669"/>
    <property type="project" value="UniProtKB-KW"/>
</dbReference>
<evidence type="ECO:0000313" key="15">
    <source>
        <dbReference type="Proteomes" id="UP000182332"/>
    </source>
</evidence>
<dbReference type="CDD" id="cd06225">
    <property type="entry name" value="HAMP"/>
    <property type="match status" value="1"/>
</dbReference>
<dbReference type="PANTHER" id="PTHR32089">
    <property type="entry name" value="METHYL-ACCEPTING CHEMOTAXIS PROTEIN MCPB"/>
    <property type="match status" value="1"/>
</dbReference>
<name>A0A1I0HVC3_9PSED</name>
<proteinExistence type="inferred from homology"/>
<dbReference type="SMART" id="SM00283">
    <property type="entry name" value="MA"/>
    <property type="match status" value="1"/>
</dbReference>
<dbReference type="Proteomes" id="UP000182332">
    <property type="component" value="Unassembled WGS sequence"/>
</dbReference>
<evidence type="ECO:0000256" key="1">
    <source>
        <dbReference type="ARBA" id="ARBA00004651"/>
    </source>
</evidence>
<dbReference type="InterPro" id="IPR003660">
    <property type="entry name" value="HAMP_dom"/>
</dbReference>
<dbReference type="SMART" id="SM00304">
    <property type="entry name" value="HAMP"/>
    <property type="match status" value="1"/>
</dbReference>
<evidence type="ECO:0000256" key="4">
    <source>
        <dbReference type="ARBA" id="ARBA00022500"/>
    </source>
</evidence>
<reference evidence="14 15" key="1">
    <citation type="submission" date="2016-10" db="EMBL/GenBank/DDBJ databases">
        <authorList>
            <person name="de Groot N.N."/>
        </authorList>
    </citation>
    <scope>NUCLEOTIDE SEQUENCE [LARGE SCALE GENOMIC DNA]</scope>
    <source>
        <strain evidence="14 15">DSM 11363</strain>
    </source>
</reference>
<evidence type="ECO:0000256" key="8">
    <source>
        <dbReference type="ARBA" id="ARBA00023224"/>
    </source>
</evidence>
<evidence type="ECO:0000256" key="2">
    <source>
        <dbReference type="ARBA" id="ARBA00022475"/>
    </source>
</evidence>
<keyword evidence="4" id="KW-0145">Chemotaxis</keyword>
<evidence type="ECO:0000256" key="9">
    <source>
        <dbReference type="ARBA" id="ARBA00029447"/>
    </source>
</evidence>
<keyword evidence="5 11" id="KW-0812">Transmembrane</keyword>
<dbReference type="CDD" id="cd12913">
    <property type="entry name" value="PDC1_MCP_like"/>
    <property type="match status" value="1"/>
</dbReference>
<dbReference type="PROSITE" id="PS50885">
    <property type="entry name" value="HAMP"/>
    <property type="match status" value="1"/>
</dbReference>
<keyword evidence="3" id="KW-0488">Methylation</keyword>
<comment type="subcellular location">
    <subcellularLocation>
        <location evidence="1">Cell membrane</location>
        <topology evidence="1">Multi-pass membrane protein</topology>
    </subcellularLocation>
</comment>
<evidence type="ECO:0000256" key="10">
    <source>
        <dbReference type="PROSITE-ProRule" id="PRU00284"/>
    </source>
</evidence>
<evidence type="ECO:0000259" key="13">
    <source>
        <dbReference type="PROSITE" id="PS50885"/>
    </source>
</evidence>
<comment type="similarity">
    <text evidence="9">Belongs to the methyl-accepting chemotaxis (MCP) protein family.</text>
</comment>
<evidence type="ECO:0000256" key="7">
    <source>
        <dbReference type="ARBA" id="ARBA00023136"/>
    </source>
</evidence>